<comment type="similarity">
    <text evidence="10">Belongs to the G-protein coupled receptor 1 family.</text>
</comment>
<feature type="non-terminal residue" evidence="13">
    <location>
        <position position="291"/>
    </location>
</feature>
<dbReference type="PRINTS" id="PR00245">
    <property type="entry name" value="OLFACTORYR"/>
</dbReference>
<reference evidence="13" key="1">
    <citation type="thesis" date="2020" institute="ProQuest LLC" country="789 East Eisenhower Parkway, Ann Arbor, MI, USA">
        <title>Comparative Genomics and Chromosome Evolution.</title>
        <authorList>
            <person name="Mudd A.B."/>
        </authorList>
    </citation>
    <scope>NUCLEOTIDE SEQUENCE</scope>
    <source>
        <strain evidence="13">237g6f4</strain>
        <tissue evidence="13">Blood</tissue>
    </source>
</reference>
<sequence length="291" mass="33522">FFFLNPKDKPKYFGIFLNIYLTGIVLNLVVIAVVCLDVHLQSPMYVFFCNLSSTDICYTTVTVPNLLYILLSGDDLLSVTRCFSQMYFYVLCASAEVTLLFVMGFDRYVAICRPLFHHRILNKKICILIMAAIWVTSFINSLMFIIPLRKLPFRKVLRIQNFFCDAIDIFKFSKGGSQAYYSLIYGEIVVFALVPFICNLVFYGNIIRVILQIKSKEGRIKTFSTCSSHLIVMIIYYSAGALTYMIPFSEKSVLMKQILSVMYIIVVPMINPLIYSLRNKELLRSCQKLLK</sequence>
<comment type="caution">
    <text evidence="13">The sequence shown here is derived from an EMBL/GenBank/DDBJ whole genome shotgun (WGS) entry which is preliminary data.</text>
</comment>
<dbReference type="SUPFAM" id="SSF81321">
    <property type="entry name" value="Family A G protein-coupled receptor-like"/>
    <property type="match status" value="1"/>
</dbReference>
<evidence type="ECO:0000256" key="8">
    <source>
        <dbReference type="ARBA" id="ARBA00023170"/>
    </source>
</evidence>
<keyword evidence="4 11" id="KW-0552">Olfaction</keyword>
<dbReference type="PROSITE" id="PS00237">
    <property type="entry name" value="G_PROTEIN_RECEP_F1_1"/>
    <property type="match status" value="1"/>
</dbReference>
<dbReference type="Pfam" id="PF13853">
    <property type="entry name" value="7tm_4"/>
    <property type="match status" value="1"/>
</dbReference>
<name>A0AAV6ZAT2_ENGPU</name>
<dbReference type="InterPro" id="IPR000725">
    <property type="entry name" value="Olfact_rcpt"/>
</dbReference>
<dbReference type="InterPro" id="IPR017452">
    <property type="entry name" value="GPCR_Rhodpsn_7TM"/>
</dbReference>
<evidence type="ECO:0000259" key="12">
    <source>
        <dbReference type="PROSITE" id="PS50262"/>
    </source>
</evidence>
<dbReference type="GO" id="GO:0005886">
    <property type="term" value="C:plasma membrane"/>
    <property type="evidence" value="ECO:0007669"/>
    <property type="project" value="UniProtKB-SubCell"/>
</dbReference>
<keyword evidence="9 10" id="KW-0807">Transducer</keyword>
<proteinExistence type="inferred from homology"/>
<dbReference type="Gene3D" id="1.20.1070.10">
    <property type="entry name" value="Rhodopsin 7-helix transmembrane proteins"/>
    <property type="match status" value="1"/>
</dbReference>
<feature type="transmembrane region" description="Helical" evidence="11">
    <location>
        <begin position="258"/>
        <end position="277"/>
    </location>
</feature>
<evidence type="ECO:0000256" key="7">
    <source>
        <dbReference type="ARBA" id="ARBA00023136"/>
    </source>
</evidence>
<keyword evidence="14" id="KW-1185">Reference proteome</keyword>
<evidence type="ECO:0000256" key="6">
    <source>
        <dbReference type="ARBA" id="ARBA00023040"/>
    </source>
</evidence>
<feature type="transmembrane region" description="Helical" evidence="11">
    <location>
        <begin position="223"/>
        <end position="246"/>
    </location>
</feature>
<dbReference type="PRINTS" id="PR00237">
    <property type="entry name" value="GPCRRHODOPSN"/>
</dbReference>
<evidence type="ECO:0000256" key="3">
    <source>
        <dbReference type="ARBA" id="ARBA00022692"/>
    </source>
</evidence>
<feature type="transmembrane region" description="Helical" evidence="11">
    <location>
        <begin position="125"/>
        <end position="146"/>
    </location>
</feature>
<feature type="transmembrane region" description="Helical" evidence="11">
    <location>
        <begin position="86"/>
        <end position="105"/>
    </location>
</feature>
<feature type="transmembrane region" description="Helical" evidence="11">
    <location>
        <begin position="12"/>
        <end position="36"/>
    </location>
</feature>
<dbReference type="AlphaFoldDB" id="A0AAV6ZAT2"/>
<keyword evidence="2 11" id="KW-1003">Cell membrane</keyword>
<accession>A0AAV6ZAT2</accession>
<feature type="non-terminal residue" evidence="13">
    <location>
        <position position="1"/>
    </location>
</feature>
<evidence type="ECO:0000256" key="2">
    <source>
        <dbReference type="ARBA" id="ARBA00022475"/>
    </source>
</evidence>
<keyword evidence="8 10" id="KW-0675">Receptor</keyword>
<gene>
    <name evidence="13" type="ORF">GDO81_019741</name>
</gene>
<dbReference type="GO" id="GO:0004984">
    <property type="term" value="F:olfactory receptor activity"/>
    <property type="evidence" value="ECO:0007669"/>
    <property type="project" value="InterPro"/>
</dbReference>
<dbReference type="Proteomes" id="UP000824782">
    <property type="component" value="Unassembled WGS sequence"/>
</dbReference>
<evidence type="ECO:0000256" key="11">
    <source>
        <dbReference type="RuleBase" id="RU363047"/>
    </source>
</evidence>
<feature type="transmembrane region" description="Helical" evidence="11">
    <location>
        <begin position="179"/>
        <end position="202"/>
    </location>
</feature>
<dbReference type="EMBL" id="WNYA01001241">
    <property type="protein sequence ID" value="KAG8546116.1"/>
    <property type="molecule type" value="Genomic_DNA"/>
</dbReference>
<evidence type="ECO:0000256" key="9">
    <source>
        <dbReference type="ARBA" id="ARBA00023224"/>
    </source>
</evidence>
<dbReference type="FunFam" id="1.20.1070.10:FF:000015">
    <property type="entry name" value="Olfactory receptor"/>
    <property type="match status" value="1"/>
</dbReference>
<dbReference type="InterPro" id="IPR000276">
    <property type="entry name" value="GPCR_Rhodpsn"/>
</dbReference>
<evidence type="ECO:0000256" key="1">
    <source>
        <dbReference type="ARBA" id="ARBA00004651"/>
    </source>
</evidence>
<evidence type="ECO:0000256" key="5">
    <source>
        <dbReference type="ARBA" id="ARBA00022989"/>
    </source>
</evidence>
<evidence type="ECO:0000256" key="10">
    <source>
        <dbReference type="RuleBase" id="RU000688"/>
    </source>
</evidence>
<dbReference type="GO" id="GO:0004930">
    <property type="term" value="F:G protein-coupled receptor activity"/>
    <property type="evidence" value="ECO:0007669"/>
    <property type="project" value="UniProtKB-KW"/>
</dbReference>
<comment type="subcellular location">
    <subcellularLocation>
        <location evidence="1 11">Cell membrane</location>
        <topology evidence="1 11">Multi-pass membrane protein</topology>
    </subcellularLocation>
</comment>
<dbReference type="PROSITE" id="PS50262">
    <property type="entry name" value="G_PROTEIN_RECEP_F1_2"/>
    <property type="match status" value="1"/>
</dbReference>
<keyword evidence="11" id="KW-0716">Sensory transduction</keyword>
<keyword evidence="5 11" id="KW-1133">Transmembrane helix</keyword>
<keyword evidence="7 11" id="KW-0472">Membrane</keyword>
<evidence type="ECO:0000313" key="14">
    <source>
        <dbReference type="Proteomes" id="UP000824782"/>
    </source>
</evidence>
<keyword evidence="3 10" id="KW-0812">Transmembrane</keyword>
<feature type="domain" description="G-protein coupled receptors family 1 profile" evidence="12">
    <location>
        <begin position="26"/>
        <end position="275"/>
    </location>
</feature>
<keyword evidence="6 10" id="KW-0297">G-protein coupled receptor</keyword>
<feature type="transmembrane region" description="Helical" evidence="11">
    <location>
        <begin position="48"/>
        <end position="71"/>
    </location>
</feature>
<dbReference type="CDD" id="cd13954">
    <property type="entry name" value="7tmA_OR"/>
    <property type="match status" value="1"/>
</dbReference>
<dbReference type="InterPro" id="IPR050516">
    <property type="entry name" value="Olfactory_GPCR"/>
</dbReference>
<evidence type="ECO:0000313" key="13">
    <source>
        <dbReference type="EMBL" id="KAG8546116.1"/>
    </source>
</evidence>
<organism evidence="13 14">
    <name type="scientific">Engystomops pustulosus</name>
    <name type="common">Tungara frog</name>
    <name type="synonym">Physalaemus pustulosus</name>
    <dbReference type="NCBI Taxonomy" id="76066"/>
    <lineage>
        <taxon>Eukaryota</taxon>
        <taxon>Metazoa</taxon>
        <taxon>Chordata</taxon>
        <taxon>Craniata</taxon>
        <taxon>Vertebrata</taxon>
        <taxon>Euteleostomi</taxon>
        <taxon>Amphibia</taxon>
        <taxon>Batrachia</taxon>
        <taxon>Anura</taxon>
        <taxon>Neobatrachia</taxon>
        <taxon>Hyloidea</taxon>
        <taxon>Leptodactylidae</taxon>
        <taxon>Leiuperinae</taxon>
        <taxon>Engystomops</taxon>
    </lineage>
</organism>
<dbReference type="PANTHER" id="PTHR26452">
    <property type="entry name" value="OLFACTORY RECEPTOR"/>
    <property type="match status" value="1"/>
</dbReference>
<protein>
    <recommendedName>
        <fullName evidence="11">Olfactory receptor</fullName>
    </recommendedName>
</protein>
<evidence type="ECO:0000256" key="4">
    <source>
        <dbReference type="ARBA" id="ARBA00022725"/>
    </source>
</evidence>